<protein>
    <submittedName>
        <fullName evidence="2">Uncharacterized protein</fullName>
    </submittedName>
</protein>
<feature type="region of interest" description="Disordered" evidence="1">
    <location>
        <begin position="49"/>
        <end position="69"/>
    </location>
</feature>
<keyword evidence="3" id="KW-1185">Reference proteome</keyword>
<organism evidence="2 3">
    <name type="scientific">Cardiocondyla obscurior</name>
    <dbReference type="NCBI Taxonomy" id="286306"/>
    <lineage>
        <taxon>Eukaryota</taxon>
        <taxon>Metazoa</taxon>
        <taxon>Ecdysozoa</taxon>
        <taxon>Arthropoda</taxon>
        <taxon>Hexapoda</taxon>
        <taxon>Insecta</taxon>
        <taxon>Pterygota</taxon>
        <taxon>Neoptera</taxon>
        <taxon>Endopterygota</taxon>
        <taxon>Hymenoptera</taxon>
        <taxon>Apocrita</taxon>
        <taxon>Aculeata</taxon>
        <taxon>Formicoidea</taxon>
        <taxon>Formicidae</taxon>
        <taxon>Myrmicinae</taxon>
        <taxon>Cardiocondyla</taxon>
    </lineage>
</organism>
<name>A0AAW2G5L7_9HYME</name>
<dbReference type="AlphaFoldDB" id="A0AAW2G5L7"/>
<evidence type="ECO:0000313" key="3">
    <source>
        <dbReference type="Proteomes" id="UP001430953"/>
    </source>
</evidence>
<dbReference type="Proteomes" id="UP001430953">
    <property type="component" value="Unassembled WGS sequence"/>
</dbReference>
<proteinExistence type="predicted"/>
<comment type="caution">
    <text evidence="2">The sequence shown here is derived from an EMBL/GenBank/DDBJ whole genome shotgun (WGS) entry which is preliminary data.</text>
</comment>
<evidence type="ECO:0000256" key="1">
    <source>
        <dbReference type="SAM" id="MobiDB-lite"/>
    </source>
</evidence>
<dbReference type="EMBL" id="JADYXP020000006">
    <property type="protein sequence ID" value="KAL0121437.1"/>
    <property type="molecule type" value="Genomic_DNA"/>
</dbReference>
<reference evidence="2 3" key="1">
    <citation type="submission" date="2023-03" db="EMBL/GenBank/DDBJ databases">
        <title>High recombination rates correlate with genetic variation in Cardiocondyla obscurior ants.</title>
        <authorList>
            <person name="Errbii M."/>
        </authorList>
    </citation>
    <scope>NUCLEOTIDE SEQUENCE [LARGE SCALE GENOMIC DNA]</scope>
    <source>
        <strain evidence="2">Alpha-2009</strain>
        <tissue evidence="2">Whole body</tissue>
    </source>
</reference>
<sequence>MIYDKSSLVPLPRLFSVINRARSINAHLSDDPNAKLPRRHAPYISQSALPRFRPPFTPDNNEIPPSSRLPLPPPLTLSFFHGVRAK</sequence>
<accession>A0AAW2G5L7</accession>
<gene>
    <name evidence="2" type="ORF">PUN28_006744</name>
</gene>
<evidence type="ECO:0000313" key="2">
    <source>
        <dbReference type="EMBL" id="KAL0121437.1"/>
    </source>
</evidence>